<dbReference type="Proteomes" id="UP000011770">
    <property type="component" value="Unassembled WGS sequence"/>
</dbReference>
<dbReference type="Pfam" id="PF13384">
    <property type="entry name" value="HTH_23"/>
    <property type="match status" value="1"/>
</dbReference>
<dbReference type="InterPro" id="IPR009057">
    <property type="entry name" value="Homeodomain-like_sf"/>
</dbReference>
<evidence type="ECO:0000259" key="1">
    <source>
        <dbReference type="Pfam" id="PF13592"/>
    </source>
</evidence>
<sequence>MQNLEREKLNRLEKRRLKGIALLKKGYTCYGVSKKLGVSKQSVMRWRDKYESEGIEGVKWNGQRGRPTKLTISEKKELKRIILKGPISNGYPNELWSTYRVSEIIRKEFGVTYHQDYVGTLLHQLGFSCQKPKRRALERDENAIETWKTETWPDIKKAENEGFKVIFLDESGISQNPYTVKTWSLIGKTPILCYKMSWKKLSVMALFLKKIFTFRS</sequence>
<evidence type="ECO:0000313" key="2">
    <source>
        <dbReference type="EMBL" id="EMF81618.1"/>
    </source>
</evidence>
<proteinExistence type="predicted"/>
<keyword evidence="2" id="KW-0238">DNA-binding</keyword>
<comment type="caution">
    <text evidence="2">The sequence shown here is derived from an EMBL/GenBank/DDBJ whole genome shotgun (WGS) entry which is preliminary data.</text>
</comment>
<accession>M3EKT9</accession>
<dbReference type="AlphaFoldDB" id="M3EKT9"/>
<reference evidence="2 3" key="1">
    <citation type="submission" date="2013-01" db="EMBL/GenBank/DDBJ databases">
        <authorList>
            <person name="Harkins D.M."/>
            <person name="Durkin A.S."/>
            <person name="Brinkac L.M."/>
            <person name="Haft D.H."/>
            <person name="Selengut J.D."/>
            <person name="Sanka R."/>
            <person name="DePew J."/>
            <person name="Purushe J."/>
            <person name="Tulsiani S.M."/>
            <person name="Graham G.C."/>
            <person name="Burns M.-A."/>
            <person name="Dohnt M.F."/>
            <person name="Smythe L.D."/>
            <person name="McKay D.B."/>
            <person name="Craig S.B."/>
            <person name="Vinetz J.M."/>
            <person name="Sutton G.G."/>
            <person name="Nierman W.C."/>
            <person name="Fouts D.E."/>
        </authorList>
    </citation>
    <scope>NUCLEOTIDE SEQUENCE [LARGE SCALE GENOMIC DNA]</scope>
    <source>
        <strain evidence="2 3">LT2116</strain>
    </source>
</reference>
<name>M3EKT9_9LEPT</name>
<dbReference type="GO" id="GO:0003677">
    <property type="term" value="F:DNA binding"/>
    <property type="evidence" value="ECO:0007669"/>
    <property type="project" value="UniProtKB-KW"/>
</dbReference>
<dbReference type="Pfam" id="PF13592">
    <property type="entry name" value="HTH_33"/>
    <property type="match status" value="1"/>
</dbReference>
<protein>
    <submittedName>
        <fullName evidence="2">Homeodomain-like domain protein</fullName>
    </submittedName>
</protein>
<organism evidence="2 3">
    <name type="scientific">Leptospira weilii serovar Topaz str. LT2116</name>
    <dbReference type="NCBI Taxonomy" id="1088540"/>
    <lineage>
        <taxon>Bacteria</taxon>
        <taxon>Pseudomonadati</taxon>
        <taxon>Spirochaetota</taxon>
        <taxon>Spirochaetia</taxon>
        <taxon>Leptospirales</taxon>
        <taxon>Leptospiraceae</taxon>
        <taxon>Leptospira</taxon>
    </lineage>
</organism>
<evidence type="ECO:0000313" key="3">
    <source>
        <dbReference type="Proteomes" id="UP000011770"/>
    </source>
</evidence>
<dbReference type="NCBIfam" id="NF033545">
    <property type="entry name" value="transpos_IS630"/>
    <property type="match status" value="1"/>
</dbReference>
<dbReference type="SUPFAM" id="SSF46689">
    <property type="entry name" value="Homeodomain-like"/>
    <property type="match status" value="1"/>
</dbReference>
<feature type="domain" description="Winged helix-turn helix" evidence="1">
    <location>
        <begin position="93"/>
        <end position="151"/>
    </location>
</feature>
<dbReference type="InterPro" id="IPR025959">
    <property type="entry name" value="Winged_HTH_dom"/>
</dbReference>
<dbReference type="InterPro" id="IPR047655">
    <property type="entry name" value="Transpos_IS630-like"/>
</dbReference>
<dbReference type="EMBL" id="AHOR02000031">
    <property type="protein sequence ID" value="EMF81618.1"/>
    <property type="molecule type" value="Genomic_DNA"/>
</dbReference>
<keyword evidence="2" id="KW-0371">Homeobox</keyword>
<gene>
    <name evidence="2" type="ORF">LEP1GSC188_2257</name>
</gene>